<evidence type="ECO:0000313" key="1">
    <source>
        <dbReference type="EMBL" id="OIO20311.1"/>
    </source>
</evidence>
<gene>
    <name evidence="1" type="ORF">AUJ23_00590</name>
</gene>
<evidence type="ECO:0000313" key="2">
    <source>
        <dbReference type="Proteomes" id="UP000181941"/>
    </source>
</evidence>
<dbReference type="STRING" id="1805238.AUJ23_00590"/>
<dbReference type="EMBL" id="MNVC01000007">
    <property type="protein sequence ID" value="OIO20311.1"/>
    <property type="molecule type" value="Genomic_DNA"/>
</dbReference>
<sequence>MTKHMLKAIIFDFDGVLGDTYAMNLEVCQIFKPHLTDESFRDLHNGNVFKSADLIFSPDEEIFHASEMKKRFAEKNLFPFKKDIEKLSKDYKLFIVSSTSEKNLENYLECGNLASHFMGVLGNGVNRSKVIKFQMIFEKYNLLSEECLFFTDTLGDLREAEEVNLPAVGVTWGYHDSITLQKGNPLRIISEFDEVVLTIEEFKNKKVE</sequence>
<reference evidence="1 2" key="1">
    <citation type="journal article" date="2016" name="Environ. Microbiol.">
        <title>Genomic resolution of a cold subsurface aquifer community provides metabolic insights for novel microbes adapted to high CO concentrations.</title>
        <authorList>
            <person name="Probst A.J."/>
            <person name="Castelle C.J."/>
            <person name="Singh A."/>
            <person name="Brown C.T."/>
            <person name="Anantharaman K."/>
            <person name="Sharon I."/>
            <person name="Hug L.A."/>
            <person name="Burstein D."/>
            <person name="Emerson J.B."/>
            <person name="Thomas B.C."/>
            <person name="Banfield J.F."/>
        </authorList>
    </citation>
    <scope>NUCLEOTIDE SEQUENCE [LARGE SCALE GENOMIC DNA]</scope>
    <source>
        <strain evidence="1">CG1_02_32_51</strain>
    </source>
</reference>
<dbReference type="Pfam" id="PF13419">
    <property type="entry name" value="HAD_2"/>
    <property type="match status" value="1"/>
</dbReference>
<dbReference type="InterPro" id="IPR023198">
    <property type="entry name" value="PGP-like_dom2"/>
</dbReference>
<dbReference type="AlphaFoldDB" id="A0A1J4UDM5"/>
<dbReference type="InterPro" id="IPR023214">
    <property type="entry name" value="HAD_sf"/>
</dbReference>
<dbReference type="InterPro" id="IPR050155">
    <property type="entry name" value="HAD-like_hydrolase_sf"/>
</dbReference>
<name>A0A1J4UDM5_9BACT</name>
<organism evidence="1 2">
    <name type="scientific">Candidatus Magasanikbacteria bacterium CG1_02_32_51</name>
    <dbReference type="NCBI Taxonomy" id="1805238"/>
    <lineage>
        <taxon>Bacteria</taxon>
        <taxon>Candidatus Magasanikiibacteriota</taxon>
    </lineage>
</organism>
<dbReference type="InterPro" id="IPR036412">
    <property type="entry name" value="HAD-like_sf"/>
</dbReference>
<proteinExistence type="predicted"/>
<dbReference type="GO" id="GO:0008967">
    <property type="term" value="F:phosphoglycolate phosphatase activity"/>
    <property type="evidence" value="ECO:0007669"/>
    <property type="project" value="TreeGrafter"/>
</dbReference>
<dbReference type="InterPro" id="IPR006439">
    <property type="entry name" value="HAD-SF_hydro_IA"/>
</dbReference>
<evidence type="ECO:0008006" key="3">
    <source>
        <dbReference type="Google" id="ProtNLM"/>
    </source>
</evidence>
<dbReference type="Gene3D" id="1.10.150.240">
    <property type="entry name" value="Putative phosphatase, domain 2"/>
    <property type="match status" value="1"/>
</dbReference>
<dbReference type="SFLD" id="SFLDS00003">
    <property type="entry name" value="Haloacid_Dehalogenase"/>
    <property type="match status" value="1"/>
</dbReference>
<dbReference type="Gene3D" id="3.40.50.1000">
    <property type="entry name" value="HAD superfamily/HAD-like"/>
    <property type="match status" value="1"/>
</dbReference>
<dbReference type="Proteomes" id="UP000181941">
    <property type="component" value="Unassembled WGS sequence"/>
</dbReference>
<dbReference type="NCBIfam" id="TIGR01549">
    <property type="entry name" value="HAD-SF-IA-v1"/>
    <property type="match status" value="1"/>
</dbReference>
<accession>A0A1J4UDM5</accession>
<comment type="caution">
    <text evidence="1">The sequence shown here is derived from an EMBL/GenBank/DDBJ whole genome shotgun (WGS) entry which is preliminary data.</text>
</comment>
<dbReference type="GO" id="GO:0006281">
    <property type="term" value="P:DNA repair"/>
    <property type="evidence" value="ECO:0007669"/>
    <property type="project" value="TreeGrafter"/>
</dbReference>
<dbReference type="PANTHER" id="PTHR43434">
    <property type="entry name" value="PHOSPHOGLYCOLATE PHOSPHATASE"/>
    <property type="match status" value="1"/>
</dbReference>
<dbReference type="SFLD" id="SFLDG01129">
    <property type="entry name" value="C1.5:_HAD__Beta-PGM__Phosphata"/>
    <property type="match status" value="1"/>
</dbReference>
<dbReference type="PANTHER" id="PTHR43434:SF1">
    <property type="entry name" value="PHOSPHOGLYCOLATE PHOSPHATASE"/>
    <property type="match status" value="1"/>
</dbReference>
<protein>
    <recommendedName>
        <fullName evidence="3">Phosphoglycolate phosphatase</fullName>
    </recommendedName>
</protein>
<dbReference type="InterPro" id="IPR041492">
    <property type="entry name" value="HAD_2"/>
</dbReference>
<dbReference type="SUPFAM" id="SSF56784">
    <property type="entry name" value="HAD-like"/>
    <property type="match status" value="1"/>
</dbReference>